<gene>
    <name evidence="1" type="ORF">ZIOFF_005225</name>
</gene>
<organism evidence="1 2">
    <name type="scientific">Zingiber officinale</name>
    <name type="common">Ginger</name>
    <name type="synonym">Amomum zingiber</name>
    <dbReference type="NCBI Taxonomy" id="94328"/>
    <lineage>
        <taxon>Eukaryota</taxon>
        <taxon>Viridiplantae</taxon>
        <taxon>Streptophyta</taxon>
        <taxon>Embryophyta</taxon>
        <taxon>Tracheophyta</taxon>
        <taxon>Spermatophyta</taxon>
        <taxon>Magnoliopsida</taxon>
        <taxon>Liliopsida</taxon>
        <taxon>Zingiberales</taxon>
        <taxon>Zingiberaceae</taxon>
        <taxon>Zingiber</taxon>
    </lineage>
</organism>
<evidence type="ECO:0000313" key="2">
    <source>
        <dbReference type="Proteomes" id="UP000734854"/>
    </source>
</evidence>
<accession>A0A8J5LRJ6</accession>
<dbReference type="Gene3D" id="3.40.50.2000">
    <property type="entry name" value="Glycogen Phosphorylase B"/>
    <property type="match status" value="1"/>
</dbReference>
<name>A0A8J5LRJ6_ZINOF</name>
<reference evidence="1 2" key="1">
    <citation type="submission" date="2020-08" db="EMBL/GenBank/DDBJ databases">
        <title>Plant Genome Project.</title>
        <authorList>
            <person name="Zhang R.-G."/>
        </authorList>
    </citation>
    <scope>NUCLEOTIDE SEQUENCE [LARGE SCALE GENOMIC DNA]</scope>
    <source>
        <tissue evidence="1">Rhizome</tissue>
    </source>
</reference>
<protein>
    <submittedName>
        <fullName evidence="1">Uncharacterized protein</fullName>
    </submittedName>
</protein>
<evidence type="ECO:0000313" key="1">
    <source>
        <dbReference type="EMBL" id="KAG6531419.1"/>
    </source>
</evidence>
<keyword evidence="2" id="KW-1185">Reference proteome</keyword>
<dbReference type="AlphaFoldDB" id="A0A8J5LRJ6"/>
<dbReference type="EMBL" id="JACMSC010000002">
    <property type="protein sequence ID" value="KAG6531419.1"/>
    <property type="molecule type" value="Genomic_DNA"/>
</dbReference>
<proteinExistence type="predicted"/>
<comment type="caution">
    <text evidence="1">The sequence shown here is derived from an EMBL/GenBank/DDBJ whole genome shotgun (WGS) entry which is preliminary data.</text>
</comment>
<dbReference type="SUPFAM" id="SSF53756">
    <property type="entry name" value="UDP-Glycosyltransferase/glycogen phosphorylase"/>
    <property type="match status" value="1"/>
</dbReference>
<dbReference type="Proteomes" id="UP000734854">
    <property type="component" value="Unassembled WGS sequence"/>
</dbReference>
<sequence>MNNLNSGVSPVNCVISDCFASFTIDATTKLGISNVFYYTSSVCGFMDFYYCKDLMERGIIPLKSEDDLTNGYLDTFIYWRPGMIDAHMRLDKFHTNHLSR</sequence>